<dbReference type="GO" id="GO:0043190">
    <property type="term" value="C:ATP-binding cassette (ABC) transporter complex"/>
    <property type="evidence" value="ECO:0007669"/>
    <property type="project" value="InterPro"/>
</dbReference>
<comment type="function">
    <text evidence="1">Involved in the high-affinity zinc uptake transport system.</text>
</comment>
<dbReference type="SUPFAM" id="SSF81345">
    <property type="entry name" value="ABC transporter involved in vitamin B12 uptake, BtuC"/>
    <property type="match status" value="1"/>
</dbReference>
<evidence type="ECO:0000256" key="6">
    <source>
        <dbReference type="ARBA" id="ARBA00022519"/>
    </source>
</evidence>
<sequence length="262" mass="29111">MIDILLPAWLGGIMLVLAAAPLGCCIIWHRLSCFGDTLAHSSLLGIAFGLLLNVNPHYTLMFLTVFITLILMTIENRPQLTMDTFLNIIANTALSLGFIVVSLMSNMRIDLIVYLFGDLLSITFYDLWIIIITMTLVLIILIWKWRHLLLITINREMAKVDGINVRYTRLILMFLTAILISIATKFVGALIITSLLIIPAATSRNFAKSPEQMAILAIIIGIISVTMGLAISAFYDTPAAPSVVLCSTMLFIFSILYSRNKN</sequence>
<keyword evidence="6" id="KW-0997">Cell inner membrane</keyword>
<dbReference type="GO" id="GO:0010043">
    <property type="term" value="P:response to zinc ion"/>
    <property type="evidence" value="ECO:0007669"/>
    <property type="project" value="TreeGrafter"/>
</dbReference>
<evidence type="ECO:0000256" key="10">
    <source>
        <dbReference type="ARBA" id="ARBA00022989"/>
    </source>
</evidence>
<keyword evidence="17" id="KW-1185">Reference proteome</keyword>
<dbReference type="GO" id="GO:0006829">
    <property type="term" value="P:zinc ion transport"/>
    <property type="evidence" value="ECO:0007669"/>
    <property type="project" value="UniProtKB-KW"/>
</dbReference>
<comment type="similarity">
    <text evidence="3 14">Belongs to the ABC-3 integral membrane protein family.</text>
</comment>
<dbReference type="OrthoDB" id="9783937at2"/>
<dbReference type="InterPro" id="IPR001626">
    <property type="entry name" value="ABC_TroCD"/>
</dbReference>
<keyword evidence="12 15" id="KW-0472">Membrane</keyword>
<organism evidence="16 17">
    <name type="scientific">Candidatus Pantoea edessiphila</name>
    <dbReference type="NCBI Taxonomy" id="2044610"/>
    <lineage>
        <taxon>Bacteria</taxon>
        <taxon>Pseudomonadati</taxon>
        <taxon>Pseudomonadota</taxon>
        <taxon>Gammaproteobacteria</taxon>
        <taxon>Enterobacterales</taxon>
        <taxon>Erwiniaceae</taxon>
        <taxon>Pantoea</taxon>
    </lineage>
</organism>
<keyword evidence="10 15" id="KW-1133">Transmembrane helix</keyword>
<protein>
    <recommendedName>
        <fullName evidence="13">High-affinity zinc uptake system membrane protein ZnuB</fullName>
    </recommendedName>
</protein>
<feature type="transmembrane region" description="Helical" evidence="15">
    <location>
        <begin position="86"/>
        <end position="105"/>
    </location>
</feature>
<feature type="transmembrane region" description="Helical" evidence="15">
    <location>
        <begin position="214"/>
        <end position="233"/>
    </location>
</feature>
<dbReference type="GO" id="GO:0055085">
    <property type="term" value="P:transmembrane transport"/>
    <property type="evidence" value="ECO:0007669"/>
    <property type="project" value="InterPro"/>
</dbReference>
<evidence type="ECO:0000313" key="16">
    <source>
        <dbReference type="EMBL" id="PPI86757.1"/>
    </source>
</evidence>
<evidence type="ECO:0000256" key="9">
    <source>
        <dbReference type="ARBA" id="ARBA00022906"/>
    </source>
</evidence>
<comment type="caution">
    <text evidence="16">The sequence shown here is derived from an EMBL/GenBank/DDBJ whole genome shotgun (WGS) entry which is preliminary data.</text>
</comment>
<dbReference type="AlphaFoldDB" id="A0A2P5SWN9"/>
<evidence type="ECO:0000256" key="13">
    <source>
        <dbReference type="ARBA" id="ARBA00040080"/>
    </source>
</evidence>
<keyword evidence="4 14" id="KW-0813">Transport</keyword>
<feature type="transmembrane region" description="Helical" evidence="15">
    <location>
        <begin position="6"/>
        <end position="28"/>
    </location>
</feature>
<proteinExistence type="inferred from homology"/>
<evidence type="ECO:0000313" key="17">
    <source>
        <dbReference type="Proteomes" id="UP000296144"/>
    </source>
</evidence>
<feature type="transmembrane region" description="Helical" evidence="15">
    <location>
        <begin position="125"/>
        <end position="145"/>
    </location>
</feature>
<keyword evidence="9" id="KW-0864">Zinc transport</keyword>
<dbReference type="FunFam" id="1.10.3470.10:FF:000002">
    <property type="entry name" value="Zinc ABC transporter permease subunit ZnuB"/>
    <property type="match status" value="1"/>
</dbReference>
<keyword evidence="7 14" id="KW-0812">Transmembrane</keyword>
<evidence type="ECO:0000256" key="4">
    <source>
        <dbReference type="ARBA" id="ARBA00022448"/>
    </source>
</evidence>
<keyword evidence="8" id="KW-0862">Zinc</keyword>
<evidence type="ECO:0000256" key="7">
    <source>
        <dbReference type="ARBA" id="ARBA00022692"/>
    </source>
</evidence>
<feature type="transmembrane region" description="Helical" evidence="15">
    <location>
        <begin position="166"/>
        <end position="183"/>
    </location>
</feature>
<feature type="transmembrane region" description="Helical" evidence="15">
    <location>
        <begin position="239"/>
        <end position="257"/>
    </location>
</feature>
<dbReference type="NCBIfam" id="NF007089">
    <property type="entry name" value="PRK09543.1"/>
    <property type="match status" value="1"/>
</dbReference>
<evidence type="ECO:0000256" key="3">
    <source>
        <dbReference type="ARBA" id="ARBA00008034"/>
    </source>
</evidence>
<dbReference type="Pfam" id="PF00950">
    <property type="entry name" value="ABC-3"/>
    <property type="match status" value="1"/>
</dbReference>
<evidence type="ECO:0000256" key="12">
    <source>
        <dbReference type="ARBA" id="ARBA00023136"/>
    </source>
</evidence>
<keyword evidence="5" id="KW-1003">Cell membrane</keyword>
<evidence type="ECO:0000256" key="8">
    <source>
        <dbReference type="ARBA" id="ARBA00022833"/>
    </source>
</evidence>
<dbReference type="PANTHER" id="PTHR30477">
    <property type="entry name" value="ABC-TRANSPORTER METAL-BINDING PROTEIN"/>
    <property type="match status" value="1"/>
</dbReference>
<dbReference type="RefSeq" id="WP_136129921.1">
    <property type="nucleotide sequence ID" value="NZ_PDKU01000001.1"/>
</dbReference>
<evidence type="ECO:0000256" key="14">
    <source>
        <dbReference type="RuleBase" id="RU003943"/>
    </source>
</evidence>
<comment type="subcellular location">
    <subcellularLocation>
        <location evidence="2">Cell inner membrane</location>
        <topology evidence="2">Multi-pass membrane protein</topology>
    </subcellularLocation>
    <subcellularLocation>
        <location evidence="14">Cell membrane</location>
        <topology evidence="14">Multi-pass membrane protein</topology>
    </subcellularLocation>
</comment>
<evidence type="ECO:0000256" key="5">
    <source>
        <dbReference type="ARBA" id="ARBA00022475"/>
    </source>
</evidence>
<dbReference type="PANTHER" id="PTHR30477:SF23">
    <property type="entry name" value="HIGH-AFFINITY ZINC UPTAKE SYSTEM MEMBRANE PROTEIN ZNUB"/>
    <property type="match status" value="1"/>
</dbReference>
<keyword evidence="11" id="KW-0406">Ion transport</keyword>
<reference evidence="16 17" key="1">
    <citation type="journal article" date="2018" name="Genome Biol. Evol.">
        <title>Cladogenesis and Genomic Streamlining in Extracellular Endosymbionts of Tropical Stink Bugs.</title>
        <authorList>
            <person name="Otero-Bravo A."/>
            <person name="Goffredi S."/>
            <person name="Sabree Z.L."/>
        </authorList>
    </citation>
    <scope>NUCLEOTIDE SEQUENCE [LARGE SCALE GENOMIC DNA]</scope>
    <source>
        <strain evidence="16 17">SoEL</strain>
    </source>
</reference>
<dbReference type="CDD" id="cd06550">
    <property type="entry name" value="TM_ABC_iron-siderophores_like"/>
    <property type="match status" value="1"/>
</dbReference>
<name>A0A2P5SWN9_9GAMM</name>
<dbReference type="InterPro" id="IPR037294">
    <property type="entry name" value="ABC_BtuC-like"/>
</dbReference>
<evidence type="ECO:0000256" key="2">
    <source>
        <dbReference type="ARBA" id="ARBA00004429"/>
    </source>
</evidence>
<evidence type="ECO:0000256" key="1">
    <source>
        <dbReference type="ARBA" id="ARBA00002313"/>
    </source>
</evidence>
<accession>A0A2P5SWN9</accession>
<evidence type="ECO:0000256" key="11">
    <source>
        <dbReference type="ARBA" id="ARBA00023065"/>
    </source>
</evidence>
<gene>
    <name evidence="16" type="ORF">CRV10_00675</name>
</gene>
<dbReference type="Proteomes" id="UP000296144">
    <property type="component" value="Unassembled WGS sequence"/>
</dbReference>
<dbReference type="Gene3D" id="1.10.3470.10">
    <property type="entry name" value="ABC transporter involved in vitamin B12 uptake, BtuC"/>
    <property type="match status" value="1"/>
</dbReference>
<evidence type="ECO:0000256" key="15">
    <source>
        <dbReference type="SAM" id="Phobius"/>
    </source>
</evidence>
<dbReference type="EMBL" id="PDKU01000001">
    <property type="protein sequence ID" value="PPI86757.1"/>
    <property type="molecule type" value="Genomic_DNA"/>
</dbReference>